<evidence type="ECO:0000313" key="1">
    <source>
        <dbReference type="EMBL" id="KAF6226997.1"/>
    </source>
</evidence>
<accession>A0A8H6CNY4</accession>
<keyword evidence="2" id="KW-1185">Reference proteome</keyword>
<protein>
    <submittedName>
        <fullName evidence="1">Uncharacterized protein</fullName>
    </submittedName>
</protein>
<name>A0A8H6CNY4_9LECA</name>
<comment type="caution">
    <text evidence="1">The sequence shown here is derived from an EMBL/GenBank/DDBJ whole genome shotgun (WGS) entry which is preliminary data.</text>
</comment>
<proteinExistence type="predicted"/>
<dbReference type="RefSeq" id="XP_037155305.1">
    <property type="nucleotide sequence ID" value="XM_037299304.1"/>
</dbReference>
<dbReference type="Proteomes" id="UP000593566">
    <property type="component" value="Unassembled WGS sequence"/>
</dbReference>
<gene>
    <name evidence="1" type="ORF">HO133_008438</name>
</gene>
<reference evidence="1 2" key="1">
    <citation type="journal article" date="2020" name="Genomics">
        <title>Complete, high-quality genomes from long-read metagenomic sequencing of two wolf lichen thalli reveals enigmatic genome architecture.</title>
        <authorList>
            <person name="McKenzie S.K."/>
            <person name="Walston R.F."/>
            <person name="Allen J.L."/>
        </authorList>
    </citation>
    <scope>NUCLEOTIDE SEQUENCE [LARGE SCALE GENOMIC DNA]</scope>
    <source>
        <strain evidence="1">WasteWater1</strain>
    </source>
</reference>
<evidence type="ECO:0000313" key="2">
    <source>
        <dbReference type="Proteomes" id="UP000593566"/>
    </source>
</evidence>
<dbReference type="AlphaFoldDB" id="A0A8H6CNY4"/>
<dbReference type="GeneID" id="59336834"/>
<organism evidence="1 2">
    <name type="scientific">Letharia lupina</name>
    <dbReference type="NCBI Taxonomy" id="560253"/>
    <lineage>
        <taxon>Eukaryota</taxon>
        <taxon>Fungi</taxon>
        <taxon>Dikarya</taxon>
        <taxon>Ascomycota</taxon>
        <taxon>Pezizomycotina</taxon>
        <taxon>Lecanoromycetes</taxon>
        <taxon>OSLEUM clade</taxon>
        <taxon>Lecanoromycetidae</taxon>
        <taxon>Lecanorales</taxon>
        <taxon>Lecanorineae</taxon>
        <taxon>Parmeliaceae</taxon>
        <taxon>Letharia</taxon>
    </lineage>
</organism>
<dbReference type="EMBL" id="JACCJB010000005">
    <property type="protein sequence ID" value="KAF6226997.1"/>
    <property type="molecule type" value="Genomic_DNA"/>
</dbReference>
<sequence length="101" mass="11045">MRGSYNTGAAANLNTISDFRSSLRSLLVHVRDSGSTLLKYNAEDLEQIRTEGTGFCELSVALPQIELQNLITLNIQDWPDTVNVTIGDPNQCSSTRASSNE</sequence>